<evidence type="ECO:0000313" key="4">
    <source>
        <dbReference type="EMBL" id="QGX98528.1"/>
    </source>
</evidence>
<dbReference type="AlphaFoldDB" id="A0A6I6J180"/>
<comment type="similarity">
    <text evidence="1">Belongs to the polysaccharide synthase family.</text>
</comment>
<dbReference type="Gene3D" id="3.40.50.720">
    <property type="entry name" value="NAD(P)-binding Rossmann-like Domain"/>
    <property type="match status" value="2"/>
</dbReference>
<dbReference type="InterPro" id="IPR029063">
    <property type="entry name" value="SAM-dependent_MTases_sf"/>
</dbReference>
<dbReference type="Pfam" id="PF02719">
    <property type="entry name" value="Polysacc_synt_2"/>
    <property type="match status" value="1"/>
</dbReference>
<dbReference type="SUPFAM" id="SSF51735">
    <property type="entry name" value="NAD(P)-binding Rossmann-fold domains"/>
    <property type="match status" value="1"/>
</dbReference>
<reference evidence="5" key="1">
    <citation type="submission" date="2018-12" db="EMBL/GenBank/DDBJ databases">
        <title>Complete genome sequence of Roseovarius sp. MME-070.</title>
        <authorList>
            <person name="Nam Y.-D."/>
            <person name="Kang J."/>
            <person name="Chung W.-H."/>
            <person name="Park Y.S."/>
        </authorList>
    </citation>
    <scope>NUCLEOTIDE SEQUENCE [LARGE SCALE GENOMIC DNA]</scope>
    <source>
        <strain evidence="5">MME-070</strain>
    </source>
</reference>
<evidence type="ECO:0000259" key="3">
    <source>
        <dbReference type="Pfam" id="PF02719"/>
    </source>
</evidence>
<dbReference type="KEGG" id="rom:EI983_09660"/>
<gene>
    <name evidence="4" type="ORF">EI983_09660</name>
</gene>
<dbReference type="EMBL" id="CP034348">
    <property type="protein sequence ID" value="QGX98528.1"/>
    <property type="molecule type" value="Genomic_DNA"/>
</dbReference>
<feature type="transmembrane region" description="Helical" evidence="2">
    <location>
        <begin position="113"/>
        <end position="132"/>
    </location>
</feature>
<feature type="domain" description="Polysaccharide biosynthesis protein CapD-like" evidence="3">
    <location>
        <begin position="287"/>
        <end position="576"/>
    </location>
</feature>
<evidence type="ECO:0000256" key="1">
    <source>
        <dbReference type="ARBA" id="ARBA00007430"/>
    </source>
</evidence>
<dbReference type="InterPro" id="IPR036291">
    <property type="entry name" value="NAD(P)-bd_dom_sf"/>
</dbReference>
<protein>
    <submittedName>
        <fullName evidence="4">Polysaccharide biosynthesis protein</fullName>
    </submittedName>
</protein>
<proteinExistence type="inferred from homology"/>
<keyword evidence="2" id="KW-0472">Membrane</keyword>
<feature type="transmembrane region" description="Helical" evidence="2">
    <location>
        <begin position="82"/>
        <end position="107"/>
    </location>
</feature>
<feature type="transmembrane region" description="Helical" evidence="2">
    <location>
        <begin position="16"/>
        <end position="38"/>
    </location>
</feature>
<keyword evidence="2" id="KW-0812">Transmembrane</keyword>
<name>A0A6I6J180_9RHOB</name>
<dbReference type="InterPro" id="IPR003869">
    <property type="entry name" value="Polysac_CapD-like"/>
</dbReference>
<dbReference type="PANTHER" id="PTHR43318">
    <property type="entry name" value="UDP-N-ACETYLGLUCOSAMINE 4,6-DEHYDRATASE"/>
    <property type="match status" value="1"/>
</dbReference>
<sequence>MLYDVVVSLNRSQKRAILLCIDVLLIGLAHLTSHALILGVSSISAYPQNLLIDLAAMLSTGVVLTVLLGLHKIKLNAYEMQGVIDSAFVAVVIVAAGLVTSLLLSGVRTPPHVYVVTGMLFLILSVMMRLMMRQVLLSIYHRGNPRIPILIYGAGQTGQQLASALATDDTVQPVALVDDDLRLQNLTIAGLRVHSSSAVEALVERHQVARIVLAMPSVSPSVRAQISKRLAPLGCELHVLPSFADLVADTGKTLRDTHRIDHNDLLGRENLEADLPGVSDTYQGRRILVTGAGGSIGAELCRQLIEHQPEHLILLDHGEHALFDIDRELRRSASGLTLTPVLGSVCDKALMREVMEDHGIDIVFHAAAYKHVPLVEGNALEGMHNNVLGTKCAADAAREAGVERFILVSTDKAVRPASAMGASKRLAEMAIQDLATRSERTRFSMVRFGNVLGSSGSVIPLFQEQIANGGPVTLTHADVTRYFMTIPEAVRLVLVAGSFTRGGDVFVLDMGKPVAVSKVARQMIEGAGLTVRDEDNPDGDIEIVVTGLRPGEKLHEELLIGSDMLTTPHPKILRAQESHLSEIEMANVLQSLRQVVETRDRAGLKAILTKWIEKPQSDEDRAARL</sequence>
<accession>A0A6I6J180</accession>
<dbReference type="PANTHER" id="PTHR43318:SF1">
    <property type="entry name" value="POLYSACCHARIDE BIOSYNTHESIS PROTEIN EPSC-RELATED"/>
    <property type="match status" value="1"/>
</dbReference>
<dbReference type="Proteomes" id="UP000428330">
    <property type="component" value="Chromosome"/>
</dbReference>
<feature type="transmembrane region" description="Helical" evidence="2">
    <location>
        <begin position="50"/>
        <end position="70"/>
    </location>
</feature>
<dbReference type="OrthoDB" id="9803111at2"/>
<dbReference type="SUPFAM" id="SSF53335">
    <property type="entry name" value="S-adenosyl-L-methionine-dependent methyltransferases"/>
    <property type="match status" value="1"/>
</dbReference>
<organism evidence="4 5">
    <name type="scientific">Roseovarius faecimaris</name>
    <dbReference type="NCBI Taxonomy" id="2494550"/>
    <lineage>
        <taxon>Bacteria</taxon>
        <taxon>Pseudomonadati</taxon>
        <taxon>Pseudomonadota</taxon>
        <taxon>Alphaproteobacteria</taxon>
        <taxon>Rhodobacterales</taxon>
        <taxon>Roseobacteraceae</taxon>
        <taxon>Roseovarius</taxon>
    </lineage>
</organism>
<dbReference type="InterPro" id="IPR051203">
    <property type="entry name" value="Polysaccharide_Synthase-Rel"/>
</dbReference>
<evidence type="ECO:0000313" key="5">
    <source>
        <dbReference type="Proteomes" id="UP000428330"/>
    </source>
</evidence>
<dbReference type="CDD" id="cd05237">
    <property type="entry name" value="UDP_invert_4-6DH_SDR_e"/>
    <property type="match status" value="1"/>
</dbReference>
<dbReference type="RefSeq" id="WP_157707196.1">
    <property type="nucleotide sequence ID" value="NZ_CP034348.1"/>
</dbReference>
<keyword evidence="5" id="KW-1185">Reference proteome</keyword>
<keyword evidence="2" id="KW-1133">Transmembrane helix</keyword>
<evidence type="ECO:0000256" key="2">
    <source>
        <dbReference type="SAM" id="Phobius"/>
    </source>
</evidence>